<organism evidence="6 7">
    <name type="scientific">Pararobbsia alpina</name>
    <dbReference type="NCBI Taxonomy" id="621374"/>
    <lineage>
        <taxon>Bacteria</taxon>
        <taxon>Pseudomonadati</taxon>
        <taxon>Pseudomonadota</taxon>
        <taxon>Betaproteobacteria</taxon>
        <taxon>Burkholderiales</taxon>
        <taxon>Burkholderiaceae</taxon>
        <taxon>Pararobbsia</taxon>
    </lineage>
</organism>
<dbReference type="InterPro" id="IPR000887">
    <property type="entry name" value="Aldlse_KDPG_KHG"/>
</dbReference>
<gene>
    <name evidence="6" type="primary">dgoA_2</name>
    <name evidence="6" type="ORF">LMG28138_01504</name>
</gene>
<accession>A0A6S7BAU5</accession>
<dbReference type="PANTHER" id="PTHR30246:SF1">
    <property type="entry name" value="2-DEHYDRO-3-DEOXY-6-PHOSPHOGALACTONATE ALDOLASE-RELATED"/>
    <property type="match status" value="1"/>
</dbReference>
<dbReference type="GO" id="GO:0008674">
    <property type="term" value="F:2-dehydro-3-deoxy-6-phosphogalactonate aldolase activity"/>
    <property type="evidence" value="ECO:0007669"/>
    <property type="project" value="UniProtKB-EC"/>
</dbReference>
<sequence>MITLPTPTHPHDLHLGFASAMHTCPLIAILRGLTPDEAAPIGQALFEAGFRAIEVPLNSPAPLESIRRLRAALPREVLVGAGTVIYPSQVREVADAGGSLIVMPHSDPEVILAAKAAGLACTPGVATATEAFAALFNGADALKLFPAEQLSVATLRAWRTVLPQEMRLMPVGGVTPANLESFVTAGAGGFGLGAALYRPGYNASRVSENANLFVACFEAAVANQA</sequence>
<dbReference type="InterPro" id="IPR013785">
    <property type="entry name" value="Aldolase_TIM"/>
</dbReference>
<name>A0A6S7BAU5_9BURK</name>
<reference evidence="6 7" key="1">
    <citation type="submission" date="2020-04" db="EMBL/GenBank/DDBJ databases">
        <authorList>
            <person name="De Canck E."/>
        </authorList>
    </citation>
    <scope>NUCLEOTIDE SEQUENCE [LARGE SCALE GENOMIC DNA]</scope>
    <source>
        <strain evidence="6 7">LMG 28138</strain>
    </source>
</reference>
<dbReference type="Pfam" id="PF01081">
    <property type="entry name" value="Aldolase"/>
    <property type="match status" value="1"/>
</dbReference>
<dbReference type="EC" id="4.1.2.21" evidence="6"/>
<evidence type="ECO:0000256" key="5">
    <source>
        <dbReference type="ARBA" id="ARBA00023277"/>
    </source>
</evidence>
<comment type="subunit">
    <text evidence="3">Homotrimer.</text>
</comment>
<keyword evidence="4 6" id="KW-0456">Lyase</keyword>
<dbReference type="SUPFAM" id="SSF51569">
    <property type="entry name" value="Aldolase"/>
    <property type="match status" value="1"/>
</dbReference>
<comment type="pathway">
    <text evidence="1">Carbohydrate acid metabolism.</text>
</comment>
<proteinExistence type="inferred from homology"/>
<dbReference type="AlphaFoldDB" id="A0A6S7BAU5"/>
<evidence type="ECO:0000256" key="2">
    <source>
        <dbReference type="ARBA" id="ARBA00006906"/>
    </source>
</evidence>
<evidence type="ECO:0000256" key="4">
    <source>
        <dbReference type="ARBA" id="ARBA00023239"/>
    </source>
</evidence>
<dbReference type="NCBIfam" id="NF006600">
    <property type="entry name" value="PRK09140.1"/>
    <property type="match status" value="1"/>
</dbReference>
<keyword evidence="5" id="KW-0119">Carbohydrate metabolism</keyword>
<dbReference type="Gene3D" id="3.20.20.70">
    <property type="entry name" value="Aldolase class I"/>
    <property type="match status" value="1"/>
</dbReference>
<dbReference type="Proteomes" id="UP000494115">
    <property type="component" value="Unassembled WGS sequence"/>
</dbReference>
<dbReference type="CDD" id="cd00452">
    <property type="entry name" value="KDPG_aldolase"/>
    <property type="match status" value="1"/>
</dbReference>
<dbReference type="PANTHER" id="PTHR30246">
    <property type="entry name" value="2-KETO-3-DEOXY-6-PHOSPHOGLUCONATE ALDOLASE"/>
    <property type="match status" value="1"/>
</dbReference>
<keyword evidence="7" id="KW-1185">Reference proteome</keyword>
<evidence type="ECO:0000313" key="6">
    <source>
        <dbReference type="EMBL" id="CAB3782810.1"/>
    </source>
</evidence>
<protein>
    <submittedName>
        <fullName evidence="6">2-dehydro-3-deoxy-6-phosphogalactonate aldolase</fullName>
        <ecNumber evidence="6">4.1.2.21</ecNumber>
    </submittedName>
</protein>
<comment type="similarity">
    <text evidence="2">Belongs to the KHG/KDPG aldolase family.</text>
</comment>
<evidence type="ECO:0000256" key="3">
    <source>
        <dbReference type="ARBA" id="ARBA00011233"/>
    </source>
</evidence>
<evidence type="ECO:0000313" key="7">
    <source>
        <dbReference type="Proteomes" id="UP000494115"/>
    </source>
</evidence>
<dbReference type="EMBL" id="CADIKM010000005">
    <property type="protein sequence ID" value="CAB3782810.1"/>
    <property type="molecule type" value="Genomic_DNA"/>
</dbReference>
<evidence type="ECO:0000256" key="1">
    <source>
        <dbReference type="ARBA" id="ARBA00004761"/>
    </source>
</evidence>